<dbReference type="EMBL" id="CP094298">
    <property type="protein sequence ID" value="UNZ08253.1"/>
    <property type="molecule type" value="Genomic_DNA"/>
</dbReference>
<evidence type="ECO:0000256" key="1">
    <source>
        <dbReference type="ARBA" id="ARBA00022598"/>
    </source>
</evidence>
<dbReference type="InterPro" id="IPR052032">
    <property type="entry name" value="ATP-dep_AA_Ligase"/>
</dbReference>
<keyword evidence="1" id="KW-0436">Ligase</keyword>
<evidence type="ECO:0000256" key="2">
    <source>
        <dbReference type="ARBA" id="ARBA00022741"/>
    </source>
</evidence>
<accession>A0ABY3ZD66</accession>
<dbReference type="InterPro" id="IPR011761">
    <property type="entry name" value="ATP-grasp"/>
</dbReference>
<gene>
    <name evidence="6" type="ORF">SRIMR7_39480</name>
</gene>
<name>A0ABY3ZD66_STRRM</name>
<dbReference type="PANTHER" id="PTHR43585">
    <property type="entry name" value="FUMIPYRROLE BIOSYNTHESIS PROTEIN C"/>
    <property type="match status" value="1"/>
</dbReference>
<proteinExistence type="predicted"/>
<protein>
    <recommendedName>
        <fullName evidence="5">ATP-grasp domain-containing protein</fullName>
    </recommendedName>
</protein>
<keyword evidence="3 4" id="KW-0067">ATP-binding</keyword>
<dbReference type="GeneID" id="66852595"/>
<keyword evidence="7" id="KW-1185">Reference proteome</keyword>
<sequence length="272" mass="30306">MPSVVVIHPVKSGVKYKKAVRDRGHRLISVYAFNEELLEKRRPDHADGDDISLYARDTEGVLERLEPYRDDVRAVLSGNDSSAGLADHLAHALGLPGNCVELARARSHKDVMRRVAEQAGLRIPRYRLVGSAADIPVTAREVGFPAIAKLISGDGSHGAALLADEAALTGLHRLETIDHFREPVRRWLVEQYVRGREIAVNTMNYGGKHWLDATFDHRHLNDAVPGMNPSAETLTWWMSHQWIGRLPELSCVRGVGNTPYLGHLPWEMSAVR</sequence>
<evidence type="ECO:0000313" key="7">
    <source>
        <dbReference type="Proteomes" id="UP000829494"/>
    </source>
</evidence>
<evidence type="ECO:0000313" key="6">
    <source>
        <dbReference type="EMBL" id="UNZ08253.1"/>
    </source>
</evidence>
<dbReference type="RefSeq" id="WP_003980447.1">
    <property type="nucleotide sequence ID" value="NZ_CP043497.1"/>
</dbReference>
<keyword evidence="2 4" id="KW-0547">Nucleotide-binding</keyword>
<dbReference type="PANTHER" id="PTHR43585:SF2">
    <property type="entry name" value="ATP-GRASP ENZYME FSQD"/>
    <property type="match status" value="1"/>
</dbReference>
<feature type="domain" description="ATP-grasp" evidence="5">
    <location>
        <begin position="113"/>
        <end position="197"/>
    </location>
</feature>
<dbReference type="SUPFAM" id="SSF56059">
    <property type="entry name" value="Glutathione synthetase ATP-binding domain-like"/>
    <property type="match status" value="1"/>
</dbReference>
<organism evidence="6 7">
    <name type="scientific">Streptomyces rimosus subsp. rimosus</name>
    <dbReference type="NCBI Taxonomy" id="132474"/>
    <lineage>
        <taxon>Bacteria</taxon>
        <taxon>Bacillati</taxon>
        <taxon>Actinomycetota</taxon>
        <taxon>Actinomycetes</taxon>
        <taxon>Kitasatosporales</taxon>
        <taxon>Streptomycetaceae</taxon>
        <taxon>Streptomyces</taxon>
    </lineage>
</organism>
<evidence type="ECO:0000259" key="5">
    <source>
        <dbReference type="PROSITE" id="PS50975"/>
    </source>
</evidence>
<evidence type="ECO:0000256" key="3">
    <source>
        <dbReference type="ARBA" id="ARBA00022840"/>
    </source>
</evidence>
<reference evidence="6 7" key="1">
    <citation type="submission" date="2022-03" db="EMBL/GenBank/DDBJ databases">
        <title>Complete genome of Streptomyces rimosus ssp. rimosus R7 (=ATCC 10970).</title>
        <authorList>
            <person name="Beganovic S."/>
            <person name="Ruckert C."/>
            <person name="Busche T."/>
            <person name="Kalinowski J."/>
            <person name="Wittmann C."/>
        </authorList>
    </citation>
    <scope>NUCLEOTIDE SEQUENCE [LARGE SCALE GENOMIC DNA]</scope>
    <source>
        <strain evidence="6 7">R7</strain>
    </source>
</reference>
<dbReference type="Proteomes" id="UP000829494">
    <property type="component" value="Chromosome"/>
</dbReference>
<dbReference type="PROSITE" id="PS50975">
    <property type="entry name" value="ATP_GRASP"/>
    <property type="match status" value="1"/>
</dbReference>
<evidence type="ECO:0000256" key="4">
    <source>
        <dbReference type="PROSITE-ProRule" id="PRU00409"/>
    </source>
</evidence>
<dbReference type="Gene3D" id="3.30.470.20">
    <property type="entry name" value="ATP-grasp fold, B domain"/>
    <property type="match status" value="1"/>
</dbReference>